<name>G0IWI1_CYCMS</name>
<dbReference type="eggNOG" id="COG2120">
    <property type="taxonomic scope" value="Bacteria"/>
</dbReference>
<dbReference type="InterPro" id="IPR029062">
    <property type="entry name" value="Class_I_gatase-like"/>
</dbReference>
<gene>
    <name evidence="1" type="ordered locus">Cycma_4272</name>
</gene>
<dbReference type="PROSITE" id="PS51257">
    <property type="entry name" value="PROKAR_LIPOPROTEIN"/>
    <property type="match status" value="1"/>
</dbReference>
<dbReference type="Proteomes" id="UP000001635">
    <property type="component" value="Chromosome"/>
</dbReference>
<protein>
    <submittedName>
        <fullName evidence="1">LmbE family protein</fullName>
    </submittedName>
</protein>
<reference evidence="2" key="1">
    <citation type="submission" date="2011-07" db="EMBL/GenBank/DDBJ databases">
        <title>The complete genome of Cyclobacterium marinum DSM 745.</title>
        <authorList>
            <person name="Lucas S."/>
            <person name="Han J."/>
            <person name="Lapidus A."/>
            <person name="Bruce D."/>
            <person name="Goodwin L."/>
            <person name="Pitluck S."/>
            <person name="Peters L."/>
            <person name="Kyrpides N."/>
            <person name="Mavromatis K."/>
            <person name="Ivanova N."/>
            <person name="Ovchinnikova G."/>
            <person name="Chertkov O."/>
            <person name="Detter J.C."/>
            <person name="Tapia R."/>
            <person name="Han C."/>
            <person name="Land M."/>
            <person name="Hauser L."/>
            <person name="Markowitz V."/>
            <person name="Cheng J.-F."/>
            <person name="Hugenholtz P."/>
            <person name="Woyke T."/>
            <person name="Wu D."/>
            <person name="Tindall B."/>
            <person name="Schuetze A."/>
            <person name="Brambilla E."/>
            <person name="Klenk H.-P."/>
            <person name="Eisen J.A."/>
        </authorList>
    </citation>
    <scope>NUCLEOTIDE SEQUENCE [LARGE SCALE GENOMIC DNA]</scope>
    <source>
        <strain evidence="2">ATCC 25205 / DSM 745 / LMG 13164 / NCIMB 1802</strain>
    </source>
</reference>
<dbReference type="InterPro" id="IPR024078">
    <property type="entry name" value="LmbE-like_dom_sf"/>
</dbReference>
<evidence type="ECO:0000313" key="2">
    <source>
        <dbReference type="Proteomes" id="UP000001635"/>
    </source>
</evidence>
<sequence length="830" mass="94041">MIPNQFKELYKKPISLCLLLIGCLFFNNYLLAQSSASVYHGLLKLKETKKILYVAAHPDDENTRLIAYLANEEMADVAYLSLTRGDGGQNLIGKELGMELGMIRTQELLKARETDGGKQFFSRAIDFGYSRNPNETLNNWDRKKLLSDVVWVIRNFQPDIIITRFNTTPGITHGHHTTSAIIAGEAFKVSGDPNAFPEQLTYVEPWSAKRIFWNAYNWGGVYDQKPGKQYYQFPVGNFNPILGLSYSQIAANSRTMHKSQGFGATASIGHEMDLIELVDGKSFDVSPFEDLELRWLQLSNGSLIVNKISHLIDTFDFVEPSNNIEQLIEIKKELNKIQKGLPWVKEKQSLVDQLIRETLGWRGLFLSDKELNFPEAVVHSKLILNQVTDKKVKIKTFEVLDRVVKLDTDLSNNNSIEKELDFTIPKDHLNSQPYWLRLQPDNNLYTVKDQEMIGKAYNSPTISGKLTFTLLGEEFEVNLPLQFRYNDRVSGEVIQPFKIVPEVAIAVKQDNVFLLNEASGIVDVIVNFGKELKEGVIRVDGLNNNEYRVKEIFRDIKNKAIHFQIELNKVKGEGKTNHQISFVTNNAEEFDKGITRIIYPHIPNLTYFPKVSFNLIRLNLNLSPQTIGYIPGAGDKVPEILQNIGYRVEMIDATQLGSDFQKYTTIITGIRAFNVNQDMVSNKDALMEYVKAGGNLIVQYNTTASLLSNEFGPYPLTLSRDRVTVENSPVELLLKNHPVLNLPNKIVPADFDGWVQERGLYFPGSWDERYQSPLLMQDPGENASKGSLLHAKYGKGTYTYSGISWFRLLPAGVPGAIKLFVNLIEQGHEK</sequence>
<dbReference type="Gene3D" id="3.40.50.10320">
    <property type="entry name" value="LmbE-like"/>
    <property type="match status" value="1"/>
</dbReference>
<dbReference type="SUPFAM" id="SSF102588">
    <property type="entry name" value="LmbE-like"/>
    <property type="match status" value="1"/>
</dbReference>
<keyword evidence="2" id="KW-1185">Reference proteome</keyword>
<dbReference type="PANTHER" id="PTHR12993:SF11">
    <property type="entry name" value="N-ACETYLGLUCOSAMINYL-PHOSPHATIDYLINOSITOL DE-N-ACETYLASE"/>
    <property type="match status" value="1"/>
</dbReference>
<dbReference type="PANTHER" id="PTHR12993">
    <property type="entry name" value="N-ACETYLGLUCOSAMINYL-PHOSPHATIDYLINOSITOL DE-N-ACETYLASE-RELATED"/>
    <property type="match status" value="1"/>
</dbReference>
<dbReference type="STRING" id="880070.Cycma_4272"/>
<dbReference type="Pfam" id="PF02585">
    <property type="entry name" value="PIG-L"/>
    <property type="match status" value="1"/>
</dbReference>
<proteinExistence type="predicted"/>
<organism evidence="1 2">
    <name type="scientific">Cyclobacterium marinum (strain ATCC 25205 / DSM 745 / LMG 13164 / NCIMB 1802)</name>
    <name type="common">Flectobacillus marinus</name>
    <dbReference type="NCBI Taxonomy" id="880070"/>
    <lineage>
        <taxon>Bacteria</taxon>
        <taxon>Pseudomonadati</taxon>
        <taxon>Bacteroidota</taxon>
        <taxon>Cytophagia</taxon>
        <taxon>Cytophagales</taxon>
        <taxon>Cyclobacteriaceae</taxon>
        <taxon>Cyclobacterium</taxon>
    </lineage>
</organism>
<dbReference type="InterPro" id="IPR003737">
    <property type="entry name" value="GlcNAc_PI_deacetylase-related"/>
</dbReference>
<dbReference type="HOGENOM" id="CLU_347750_0_0_10"/>
<dbReference type="KEGG" id="cmr:Cycma_4272"/>
<dbReference type="SUPFAM" id="SSF52317">
    <property type="entry name" value="Class I glutamine amidotransferase-like"/>
    <property type="match status" value="1"/>
</dbReference>
<evidence type="ECO:0000313" key="1">
    <source>
        <dbReference type="EMBL" id="AEL27975.1"/>
    </source>
</evidence>
<dbReference type="AlphaFoldDB" id="G0IWI1"/>
<accession>G0IWI1</accession>
<dbReference type="GO" id="GO:0016811">
    <property type="term" value="F:hydrolase activity, acting on carbon-nitrogen (but not peptide) bonds, in linear amides"/>
    <property type="evidence" value="ECO:0007669"/>
    <property type="project" value="TreeGrafter"/>
</dbReference>
<dbReference type="RefSeq" id="WP_014022259.1">
    <property type="nucleotide sequence ID" value="NC_015914.1"/>
</dbReference>
<dbReference type="EMBL" id="CP002955">
    <property type="protein sequence ID" value="AEL27975.1"/>
    <property type="molecule type" value="Genomic_DNA"/>
</dbReference>